<comment type="caution">
    <text evidence="3">The sequence shown here is derived from an EMBL/GenBank/DDBJ whole genome shotgun (WGS) entry which is preliminary data.</text>
</comment>
<evidence type="ECO:0000259" key="2">
    <source>
        <dbReference type="Pfam" id="PF24883"/>
    </source>
</evidence>
<reference evidence="3 4" key="1">
    <citation type="submission" date="2023-08" db="EMBL/GenBank/DDBJ databases">
        <title>Black Yeasts Isolated from many extreme environments.</title>
        <authorList>
            <person name="Coleine C."/>
            <person name="Stajich J.E."/>
            <person name="Selbmann L."/>
        </authorList>
    </citation>
    <scope>NUCLEOTIDE SEQUENCE [LARGE SCALE GENOMIC DNA]</scope>
    <source>
        <strain evidence="3 4">CCFEE 5386</strain>
    </source>
</reference>
<dbReference type="Proteomes" id="UP001308179">
    <property type="component" value="Unassembled WGS sequence"/>
</dbReference>
<evidence type="ECO:0000313" key="3">
    <source>
        <dbReference type="EMBL" id="KAK5142484.1"/>
    </source>
</evidence>
<dbReference type="Pfam" id="PF24883">
    <property type="entry name" value="NPHP3_N"/>
    <property type="match status" value="1"/>
</dbReference>
<dbReference type="PANTHER" id="PTHR10039">
    <property type="entry name" value="AMELOGENIN"/>
    <property type="match status" value="1"/>
</dbReference>
<dbReference type="EMBL" id="JAVRRR010000422">
    <property type="protein sequence ID" value="KAK5142484.1"/>
    <property type="molecule type" value="Genomic_DNA"/>
</dbReference>
<protein>
    <recommendedName>
        <fullName evidence="2">Nephrocystin 3-like N-terminal domain-containing protein</fullName>
    </recommendedName>
</protein>
<feature type="domain" description="Nephrocystin 3-like N-terminal" evidence="2">
    <location>
        <begin position="7"/>
        <end position="106"/>
    </location>
</feature>
<dbReference type="PANTHER" id="PTHR10039:SF16">
    <property type="entry name" value="GPI INOSITOL-DEACYLASE"/>
    <property type="match status" value="1"/>
</dbReference>
<dbReference type="SUPFAM" id="SSF52540">
    <property type="entry name" value="P-loop containing nucleoside triphosphate hydrolases"/>
    <property type="match status" value="1"/>
</dbReference>
<dbReference type="InterPro" id="IPR056884">
    <property type="entry name" value="NPHP3-like_N"/>
</dbReference>
<dbReference type="InterPro" id="IPR027417">
    <property type="entry name" value="P-loop_NTPase"/>
</dbReference>
<evidence type="ECO:0000256" key="1">
    <source>
        <dbReference type="ARBA" id="ARBA00022737"/>
    </source>
</evidence>
<proteinExistence type="predicted"/>
<sequence>MSRHASGMSLLRHSQYLAWESGSTRLLWVYGKAGCGKTILCSTAIEDIRTHCQKAINTGHAIFYFSFSDNYKQTYQNLIVSLVVQLGRKEPGLSMIRQAIQQLLEQAQNVRMLVTSRDVPDVHCLLEQLGAKQLSIAAQTVNGDIQKYVSTQVSHHRKLSRLDPSSRTLIEETLAQKAD</sequence>
<organism evidence="3 4">
    <name type="scientific">Rachicladosporium monterosium</name>
    <dbReference type="NCBI Taxonomy" id="1507873"/>
    <lineage>
        <taxon>Eukaryota</taxon>
        <taxon>Fungi</taxon>
        <taxon>Dikarya</taxon>
        <taxon>Ascomycota</taxon>
        <taxon>Pezizomycotina</taxon>
        <taxon>Dothideomycetes</taxon>
        <taxon>Dothideomycetidae</taxon>
        <taxon>Cladosporiales</taxon>
        <taxon>Cladosporiaceae</taxon>
        <taxon>Rachicladosporium</taxon>
    </lineage>
</organism>
<gene>
    <name evidence="3" type="ORF">LTR32_005177</name>
</gene>
<evidence type="ECO:0000313" key="4">
    <source>
        <dbReference type="Proteomes" id="UP001308179"/>
    </source>
</evidence>
<accession>A0ABR0L2H2</accession>
<dbReference type="Gene3D" id="3.40.50.300">
    <property type="entry name" value="P-loop containing nucleotide triphosphate hydrolases"/>
    <property type="match status" value="1"/>
</dbReference>
<keyword evidence="4" id="KW-1185">Reference proteome</keyword>
<keyword evidence="1" id="KW-0677">Repeat</keyword>
<name>A0ABR0L2H2_9PEZI</name>